<dbReference type="AlphaFoldDB" id="A0A7X6RHP5"/>
<dbReference type="InterPro" id="IPR002559">
    <property type="entry name" value="Transposase_11"/>
</dbReference>
<keyword evidence="4" id="KW-1185">Reference proteome</keyword>
<protein>
    <submittedName>
        <fullName evidence="3">IS5 family transposase</fullName>
    </submittedName>
</protein>
<organism evidence="3 4">
    <name type="scientific">Nocardia veterana</name>
    <dbReference type="NCBI Taxonomy" id="132249"/>
    <lineage>
        <taxon>Bacteria</taxon>
        <taxon>Bacillati</taxon>
        <taxon>Actinomycetota</taxon>
        <taxon>Actinomycetes</taxon>
        <taxon>Mycobacteriales</taxon>
        <taxon>Nocardiaceae</taxon>
        <taxon>Nocardia</taxon>
    </lineage>
</organism>
<dbReference type="GO" id="GO:0003677">
    <property type="term" value="F:DNA binding"/>
    <property type="evidence" value="ECO:0007669"/>
    <property type="project" value="InterPro"/>
</dbReference>
<dbReference type="PANTHER" id="PTHR30007:SF0">
    <property type="entry name" value="TRANSPOSASE"/>
    <property type="match status" value="1"/>
</dbReference>
<name>A0A7X6RHP5_9NOCA</name>
<dbReference type="Pfam" id="PF13340">
    <property type="entry name" value="DUF4096"/>
    <property type="match status" value="1"/>
</dbReference>
<dbReference type="Proteomes" id="UP000523447">
    <property type="component" value="Unassembled WGS sequence"/>
</dbReference>
<dbReference type="PANTHER" id="PTHR30007">
    <property type="entry name" value="PHP DOMAIN PROTEIN"/>
    <property type="match status" value="1"/>
</dbReference>
<accession>A0A7X6RHP5</accession>
<dbReference type="GO" id="GO:0006313">
    <property type="term" value="P:DNA transposition"/>
    <property type="evidence" value="ECO:0007669"/>
    <property type="project" value="InterPro"/>
</dbReference>
<dbReference type="GO" id="GO:0004803">
    <property type="term" value="F:transposase activity"/>
    <property type="evidence" value="ECO:0007669"/>
    <property type="project" value="InterPro"/>
</dbReference>
<dbReference type="InterPro" id="IPR025161">
    <property type="entry name" value="IS402-like_dom"/>
</dbReference>
<feature type="domain" description="Insertion element IS402-like" evidence="2">
    <location>
        <begin position="20"/>
        <end position="97"/>
    </location>
</feature>
<evidence type="ECO:0000313" key="4">
    <source>
        <dbReference type="Proteomes" id="UP000523447"/>
    </source>
</evidence>
<reference evidence="3 4" key="1">
    <citation type="submission" date="2020-04" db="EMBL/GenBank/DDBJ databases">
        <title>MicrobeNet Type strains.</title>
        <authorList>
            <person name="Nicholson A.C."/>
        </authorList>
    </citation>
    <scope>NUCLEOTIDE SEQUENCE [LARGE SCALE GENOMIC DNA]</scope>
    <source>
        <strain evidence="3 4">DSM 44445</strain>
    </source>
</reference>
<gene>
    <name evidence="3" type="ORF">HGA07_12380</name>
</gene>
<evidence type="ECO:0000259" key="2">
    <source>
        <dbReference type="Pfam" id="PF13340"/>
    </source>
</evidence>
<sequence length="282" mass="31245">MSCPAHGQAPKCPFYPSSSLTDEEWAILEPLLPPPGNCGGKGGRREKWPRRLVCDAIFYLSRGGIAWALLPHDFPPAKTVYDIYRRWTKTGAWQSIHDALRDRARVRAGRNAQPTAAVIDSQTVRGADTVAAGTAGYDAGKKIKGRKRHIATDTSGLLLAVVITAASIQDRDAAHRLLAAVASRFTTITHVFADGGYTGRLVIWAKTVLSQTIQIVKRSDTATGFEVLPRRWVVERTFGWLVKHRRCVRDYETRPDHHEAMVYIAAIHTLTRRLARTSGPSE</sequence>
<dbReference type="EMBL" id="JAAXPE010000010">
    <property type="protein sequence ID" value="NKY86422.1"/>
    <property type="molecule type" value="Genomic_DNA"/>
</dbReference>
<feature type="domain" description="Transposase IS4-like" evidence="1">
    <location>
        <begin position="114"/>
        <end position="267"/>
    </location>
</feature>
<dbReference type="Pfam" id="PF01609">
    <property type="entry name" value="DDE_Tnp_1"/>
    <property type="match status" value="1"/>
</dbReference>
<comment type="caution">
    <text evidence="3">The sequence shown here is derived from an EMBL/GenBank/DDBJ whole genome shotgun (WGS) entry which is preliminary data.</text>
</comment>
<evidence type="ECO:0000259" key="1">
    <source>
        <dbReference type="Pfam" id="PF01609"/>
    </source>
</evidence>
<dbReference type="NCBIfam" id="NF033580">
    <property type="entry name" value="transpos_IS5_3"/>
    <property type="match status" value="1"/>
</dbReference>
<evidence type="ECO:0000313" key="3">
    <source>
        <dbReference type="EMBL" id="NKY86422.1"/>
    </source>
</evidence>
<proteinExistence type="predicted"/>